<name>A0A926IJV8_9BACT</name>
<dbReference type="AlphaFoldDB" id="A0A926IJV8"/>
<evidence type="ECO:0000259" key="2">
    <source>
        <dbReference type="Pfam" id="PF14274"/>
    </source>
</evidence>
<dbReference type="Pfam" id="PF16343">
    <property type="entry name" value="DUF4973"/>
    <property type="match status" value="1"/>
</dbReference>
<dbReference type="PROSITE" id="PS51257">
    <property type="entry name" value="PROKAR_LIPOPROTEIN"/>
    <property type="match status" value="1"/>
</dbReference>
<gene>
    <name evidence="4" type="ORF">H8744_08275</name>
</gene>
<evidence type="ECO:0000256" key="1">
    <source>
        <dbReference type="SAM" id="SignalP"/>
    </source>
</evidence>
<accession>A0A926IJV8</accession>
<feature type="signal peptide" evidence="1">
    <location>
        <begin position="1"/>
        <end position="21"/>
    </location>
</feature>
<dbReference type="Proteomes" id="UP000651085">
    <property type="component" value="Unassembled WGS sequence"/>
</dbReference>
<reference evidence="4" key="1">
    <citation type="submission" date="2020-08" db="EMBL/GenBank/DDBJ databases">
        <title>Genome public.</title>
        <authorList>
            <person name="Liu C."/>
            <person name="Sun Q."/>
        </authorList>
    </citation>
    <scope>NUCLEOTIDE SEQUENCE</scope>
    <source>
        <strain evidence="4">N12</strain>
    </source>
</reference>
<comment type="caution">
    <text evidence="4">The sequence shown here is derived from an EMBL/GenBank/DDBJ whole genome shotgun (WGS) entry which is preliminary data.</text>
</comment>
<dbReference type="InterPro" id="IPR032509">
    <property type="entry name" value="DUF4973"/>
</dbReference>
<keyword evidence="1" id="KW-0732">Signal</keyword>
<keyword evidence="5" id="KW-1185">Reference proteome</keyword>
<sequence length="327" mass="37993">MKTKYIILAFMAALFTFTSCNDEWTDEQYAQYISFKAPINNGGVSQIFVKYKEAGKVTYQLPVIVSGSTMLSNPLNVHIGLDKDTLDVLNVERFHSRDDLFYQLLKPENYEIPDYTVNIPAGECVGLLNIDFKLENLDMVDKWVLPLTILEDPDHTYQPNMRKHYRKALLYVTPFNDYSGNYSTTTTSVYFREGSSDPMVVNNRTAYVVDDNTIFFYAGVTDEKRKDRRAFKIFVKFNEDGTLTLDQEDPQLNLKVIGTPTYDIEETTDVDQPYLIHRYVTLNLEYEYDDTLEVPDYTVKYRAKGIMTMERKINTQIPDEDQAIEWN</sequence>
<feature type="chain" id="PRO_5039519992" evidence="1">
    <location>
        <begin position="22"/>
        <end position="327"/>
    </location>
</feature>
<dbReference type="Pfam" id="PF14274">
    <property type="entry name" value="BT_3044-like_C"/>
    <property type="match status" value="1"/>
</dbReference>
<dbReference type="Gene3D" id="2.40.128.440">
    <property type="entry name" value="Uncharacterised protein PF14274, DUF4361"/>
    <property type="match status" value="1"/>
</dbReference>
<dbReference type="Gene3D" id="2.60.40.1740">
    <property type="entry name" value="hypothetical protein (bacova_03559)"/>
    <property type="match status" value="1"/>
</dbReference>
<feature type="domain" description="DUF4973" evidence="3">
    <location>
        <begin position="24"/>
        <end position="153"/>
    </location>
</feature>
<evidence type="ECO:0000313" key="4">
    <source>
        <dbReference type="EMBL" id="MBC8593247.1"/>
    </source>
</evidence>
<protein>
    <submittedName>
        <fullName evidence="4">DUF4973 domain-containing protein</fullName>
    </submittedName>
</protein>
<dbReference type="RefSeq" id="WP_262434389.1">
    <property type="nucleotide sequence ID" value="NZ_JACRTF010000001.1"/>
</dbReference>
<dbReference type="InterPro" id="IPR025371">
    <property type="entry name" value="BT_3044-like_C"/>
</dbReference>
<dbReference type="EMBL" id="JACRTF010000001">
    <property type="protein sequence ID" value="MBC8593247.1"/>
    <property type="molecule type" value="Genomic_DNA"/>
</dbReference>
<evidence type="ECO:0000313" key="5">
    <source>
        <dbReference type="Proteomes" id="UP000651085"/>
    </source>
</evidence>
<proteinExistence type="predicted"/>
<organism evidence="4 5">
    <name type="scientific">Jilunia laotingensis</name>
    <dbReference type="NCBI Taxonomy" id="2763675"/>
    <lineage>
        <taxon>Bacteria</taxon>
        <taxon>Pseudomonadati</taxon>
        <taxon>Bacteroidota</taxon>
        <taxon>Bacteroidia</taxon>
        <taxon>Bacteroidales</taxon>
        <taxon>Bacteroidaceae</taxon>
        <taxon>Jilunia</taxon>
    </lineage>
</organism>
<evidence type="ECO:0000259" key="3">
    <source>
        <dbReference type="Pfam" id="PF16343"/>
    </source>
</evidence>
<feature type="domain" description="BT-3044-like C-terminal" evidence="2">
    <location>
        <begin position="166"/>
        <end position="308"/>
    </location>
</feature>